<accession>A0A317FGR4</accession>
<sequence>MTLGLERRRQQRSSVLKRAQLACGAALYDCFILDSSEAGVRVQMSAPVALPERLVLRLEGGISIPAVHRWSRGSDAGLEFTPDSATGRGPIAERIWSVHEMLQEGRTDAALRQLRTAAFFADPALEQALEDVEAARARLAGALRAAAIAAS</sequence>
<evidence type="ECO:0000259" key="1">
    <source>
        <dbReference type="Pfam" id="PF07238"/>
    </source>
</evidence>
<dbReference type="AlphaFoldDB" id="A0A317FGR4"/>
<evidence type="ECO:0000313" key="3">
    <source>
        <dbReference type="Proteomes" id="UP000245765"/>
    </source>
</evidence>
<protein>
    <recommendedName>
        <fullName evidence="1">PilZ domain-containing protein</fullName>
    </recommendedName>
</protein>
<gene>
    <name evidence="2" type="ORF">DFH01_11995</name>
</gene>
<reference evidence="3" key="1">
    <citation type="submission" date="2018-05" db="EMBL/GenBank/DDBJ databases">
        <authorList>
            <person name="Du Z."/>
            <person name="Wang X."/>
        </authorList>
    </citation>
    <scope>NUCLEOTIDE SEQUENCE [LARGE SCALE GENOMIC DNA]</scope>
    <source>
        <strain evidence="3">CQN31</strain>
    </source>
</reference>
<dbReference type="Proteomes" id="UP000245765">
    <property type="component" value="Unassembled WGS sequence"/>
</dbReference>
<proteinExistence type="predicted"/>
<dbReference type="Pfam" id="PF07238">
    <property type="entry name" value="PilZ"/>
    <property type="match status" value="1"/>
</dbReference>
<dbReference type="GO" id="GO:0035438">
    <property type="term" value="F:cyclic-di-GMP binding"/>
    <property type="evidence" value="ECO:0007669"/>
    <property type="project" value="InterPro"/>
</dbReference>
<organism evidence="2 3">
    <name type="scientific">Falsiroseomonas bella</name>
    <dbReference type="NCBI Taxonomy" id="2184016"/>
    <lineage>
        <taxon>Bacteria</taxon>
        <taxon>Pseudomonadati</taxon>
        <taxon>Pseudomonadota</taxon>
        <taxon>Alphaproteobacteria</taxon>
        <taxon>Acetobacterales</taxon>
        <taxon>Roseomonadaceae</taxon>
        <taxon>Falsiroseomonas</taxon>
    </lineage>
</organism>
<comment type="caution">
    <text evidence="2">The sequence shown here is derived from an EMBL/GenBank/DDBJ whole genome shotgun (WGS) entry which is preliminary data.</text>
</comment>
<feature type="domain" description="PilZ" evidence="1">
    <location>
        <begin position="6"/>
        <end position="87"/>
    </location>
</feature>
<dbReference type="OrthoDB" id="7210926at2"/>
<evidence type="ECO:0000313" key="2">
    <source>
        <dbReference type="EMBL" id="PWS37542.1"/>
    </source>
</evidence>
<dbReference type="EMBL" id="QGNA01000002">
    <property type="protein sequence ID" value="PWS37542.1"/>
    <property type="molecule type" value="Genomic_DNA"/>
</dbReference>
<name>A0A317FGR4_9PROT</name>
<keyword evidence="3" id="KW-1185">Reference proteome</keyword>
<dbReference type="RefSeq" id="WP_109870650.1">
    <property type="nucleotide sequence ID" value="NZ_QGNA01000002.1"/>
</dbReference>
<dbReference type="SUPFAM" id="SSF141371">
    <property type="entry name" value="PilZ domain-like"/>
    <property type="match status" value="1"/>
</dbReference>
<dbReference type="InterPro" id="IPR009875">
    <property type="entry name" value="PilZ_domain"/>
</dbReference>